<comment type="subcellular location">
    <subcellularLocation>
        <location evidence="1">Secreted</location>
    </subcellularLocation>
</comment>
<dbReference type="SUPFAM" id="SSF49842">
    <property type="entry name" value="TNF-like"/>
    <property type="match status" value="1"/>
</dbReference>
<evidence type="ECO:0000256" key="4">
    <source>
        <dbReference type="SAM" id="SignalP"/>
    </source>
</evidence>
<evidence type="ECO:0000313" key="6">
    <source>
        <dbReference type="EMBL" id="KAI1897339.1"/>
    </source>
</evidence>
<reference evidence="6" key="1">
    <citation type="submission" date="2021-01" db="EMBL/GenBank/DDBJ databases">
        <authorList>
            <person name="Zahm M."/>
            <person name="Roques C."/>
            <person name="Cabau C."/>
            <person name="Klopp C."/>
            <person name="Donnadieu C."/>
            <person name="Jouanno E."/>
            <person name="Lampietro C."/>
            <person name="Louis A."/>
            <person name="Herpin A."/>
            <person name="Echchiki A."/>
            <person name="Berthelot C."/>
            <person name="Parey E."/>
            <person name="Roest-Crollius H."/>
            <person name="Braasch I."/>
            <person name="Postlethwait J."/>
            <person name="Bobe J."/>
            <person name="Montfort J."/>
            <person name="Bouchez O."/>
            <person name="Begum T."/>
            <person name="Mejri S."/>
            <person name="Adams A."/>
            <person name="Chen W.-J."/>
            <person name="Guiguen Y."/>
        </authorList>
    </citation>
    <scope>NUCLEOTIDE SEQUENCE</scope>
    <source>
        <tissue evidence="6">Blood</tissue>
    </source>
</reference>
<dbReference type="InterPro" id="IPR001073">
    <property type="entry name" value="C1q_dom"/>
</dbReference>
<dbReference type="PROSITE" id="PS50871">
    <property type="entry name" value="C1Q"/>
    <property type="match status" value="1"/>
</dbReference>
<evidence type="ECO:0000256" key="2">
    <source>
        <dbReference type="ARBA" id="ARBA00022525"/>
    </source>
</evidence>
<dbReference type="InterPro" id="IPR008983">
    <property type="entry name" value="Tumour_necrosis_fac-like_dom"/>
</dbReference>
<evidence type="ECO:0000256" key="1">
    <source>
        <dbReference type="ARBA" id="ARBA00004613"/>
    </source>
</evidence>
<keyword evidence="2" id="KW-0964">Secreted</keyword>
<evidence type="ECO:0000256" key="3">
    <source>
        <dbReference type="ARBA" id="ARBA00022729"/>
    </source>
</evidence>
<dbReference type="Pfam" id="PF00386">
    <property type="entry name" value="C1q"/>
    <property type="match status" value="1"/>
</dbReference>
<dbReference type="EMBL" id="JAERUA010000007">
    <property type="protein sequence ID" value="KAI1897339.1"/>
    <property type="molecule type" value="Genomic_DNA"/>
</dbReference>
<name>A0A8T3DIK9_9TELE</name>
<evidence type="ECO:0000259" key="5">
    <source>
        <dbReference type="PROSITE" id="PS50871"/>
    </source>
</evidence>
<sequence>MKVKMVAVVCLMVGLFLPGVQSCARGSTNNTGMTSVHFYVSMPHTLTGHVNVIKYSDVILNVGGGYDKKTGVFTAPVTGVYQFFFSYQSGRGREMTDLYLELESAFYL</sequence>
<feature type="domain" description="C1q" evidence="5">
    <location>
        <begin position="31"/>
        <end position="108"/>
    </location>
</feature>
<dbReference type="PROSITE" id="PS51257">
    <property type="entry name" value="PROKAR_LIPOPROTEIN"/>
    <property type="match status" value="1"/>
</dbReference>
<comment type="caution">
    <text evidence="6">The sequence shown here is derived from an EMBL/GenBank/DDBJ whole genome shotgun (WGS) entry which is preliminary data.</text>
</comment>
<dbReference type="AlphaFoldDB" id="A0A8T3DIK9"/>
<evidence type="ECO:0000313" key="7">
    <source>
        <dbReference type="Proteomes" id="UP000829720"/>
    </source>
</evidence>
<feature type="chain" id="PRO_5035816187" description="C1q domain-containing protein" evidence="4">
    <location>
        <begin position="23"/>
        <end position="108"/>
    </location>
</feature>
<accession>A0A8T3DIK9</accession>
<keyword evidence="3 4" id="KW-0732">Signal</keyword>
<dbReference type="OrthoDB" id="6154955at2759"/>
<feature type="signal peptide" evidence="4">
    <location>
        <begin position="1"/>
        <end position="22"/>
    </location>
</feature>
<gene>
    <name evidence="6" type="ORF">AGOR_G00082300</name>
</gene>
<protein>
    <recommendedName>
        <fullName evidence="5">C1q domain-containing protein</fullName>
    </recommendedName>
</protein>
<dbReference type="Proteomes" id="UP000829720">
    <property type="component" value="Unassembled WGS sequence"/>
</dbReference>
<dbReference type="Gene3D" id="2.60.120.40">
    <property type="match status" value="1"/>
</dbReference>
<dbReference type="PANTHER" id="PTHR22923:SF113">
    <property type="entry name" value="COMPLEMENT C1Q-LIKE PROTEIN 4"/>
    <property type="match status" value="1"/>
</dbReference>
<keyword evidence="7" id="KW-1185">Reference proteome</keyword>
<dbReference type="GO" id="GO:0005576">
    <property type="term" value="C:extracellular region"/>
    <property type="evidence" value="ECO:0007669"/>
    <property type="project" value="UniProtKB-SubCell"/>
</dbReference>
<organism evidence="6 7">
    <name type="scientific">Albula goreensis</name>
    <dbReference type="NCBI Taxonomy" id="1534307"/>
    <lineage>
        <taxon>Eukaryota</taxon>
        <taxon>Metazoa</taxon>
        <taxon>Chordata</taxon>
        <taxon>Craniata</taxon>
        <taxon>Vertebrata</taxon>
        <taxon>Euteleostomi</taxon>
        <taxon>Actinopterygii</taxon>
        <taxon>Neopterygii</taxon>
        <taxon>Teleostei</taxon>
        <taxon>Albuliformes</taxon>
        <taxon>Albulidae</taxon>
        <taxon>Albula</taxon>
    </lineage>
</organism>
<dbReference type="PANTHER" id="PTHR22923">
    <property type="entry name" value="CEREBELLIN-RELATED"/>
    <property type="match status" value="1"/>
</dbReference>
<dbReference type="InterPro" id="IPR050822">
    <property type="entry name" value="Cerebellin_Synaptic_Org"/>
</dbReference>
<proteinExistence type="predicted"/>